<dbReference type="Proteomes" id="UP000192840">
    <property type="component" value="Unassembled WGS sequence"/>
</dbReference>
<keyword evidence="2" id="KW-1185">Reference proteome</keyword>
<evidence type="ECO:0000313" key="2">
    <source>
        <dbReference type="Proteomes" id="UP000192840"/>
    </source>
</evidence>
<reference evidence="2" key="1">
    <citation type="submission" date="2017-04" db="EMBL/GenBank/DDBJ databases">
        <authorList>
            <person name="Varghese N."/>
            <person name="Submissions S."/>
        </authorList>
    </citation>
    <scope>NUCLEOTIDE SEQUENCE [LARGE SCALE GENOMIC DNA]</scope>
    <source>
        <strain evidence="2">DSM 44073</strain>
    </source>
</reference>
<organism evidence="1 2">
    <name type="scientific">Lentzea albidocapillata</name>
    <dbReference type="NCBI Taxonomy" id="40571"/>
    <lineage>
        <taxon>Bacteria</taxon>
        <taxon>Bacillati</taxon>
        <taxon>Actinomycetota</taxon>
        <taxon>Actinomycetes</taxon>
        <taxon>Pseudonocardiales</taxon>
        <taxon>Pseudonocardiaceae</taxon>
        <taxon>Lentzea</taxon>
    </lineage>
</organism>
<accession>A0A1W2CL46</accession>
<sequence>MTAEDLHNSVKPPAPTFAEYIPVVAAAVSDGTRRAYSPY</sequence>
<proteinExistence type="predicted"/>
<name>A0A1W2CL46_9PSEU</name>
<dbReference type="STRING" id="40571.SAMN05660733_02157"/>
<dbReference type="AlphaFoldDB" id="A0A1W2CL46"/>
<protein>
    <submittedName>
        <fullName evidence="1">Uncharacterized protein</fullName>
    </submittedName>
</protein>
<gene>
    <name evidence="1" type="ORF">SAMN05660733_02157</name>
</gene>
<dbReference type="EMBL" id="FWYC01000005">
    <property type="protein sequence ID" value="SMC85736.1"/>
    <property type="molecule type" value="Genomic_DNA"/>
</dbReference>
<evidence type="ECO:0000313" key="1">
    <source>
        <dbReference type="EMBL" id="SMC85736.1"/>
    </source>
</evidence>